<keyword evidence="2" id="KW-0378">Hydrolase</keyword>
<dbReference type="AlphaFoldDB" id="A0A438K2A1"/>
<dbReference type="InterPro" id="IPR008380">
    <property type="entry name" value="HAD-SF_hydro_IG_5-nucl"/>
</dbReference>
<sequence length="80" mass="9065">MEASPSSSWHCKIVLCGHNLDALNEEAICPLLICILGLLVVERFACLYTSQVTNLSLYSPDKYYRPSEDFMPHEFDILSI</sequence>
<dbReference type="InterPro" id="IPR036412">
    <property type="entry name" value="HAD-like_sf"/>
</dbReference>
<proteinExistence type="predicted"/>
<evidence type="ECO:0000256" key="3">
    <source>
        <dbReference type="ARBA" id="ARBA00022842"/>
    </source>
</evidence>
<reference evidence="4 5" key="1">
    <citation type="journal article" date="2018" name="PLoS Genet.">
        <title>Population sequencing reveals clonal diversity and ancestral inbreeding in the grapevine cultivar Chardonnay.</title>
        <authorList>
            <person name="Roach M.J."/>
            <person name="Johnson D.L."/>
            <person name="Bohlmann J."/>
            <person name="van Vuuren H.J."/>
            <person name="Jones S.J."/>
            <person name="Pretorius I.S."/>
            <person name="Schmidt S.A."/>
            <person name="Borneman A.R."/>
        </authorList>
    </citation>
    <scope>NUCLEOTIDE SEQUENCE [LARGE SCALE GENOMIC DNA]</scope>
    <source>
        <strain evidence="5">cv. Chardonnay</strain>
        <tissue evidence="4">Leaf</tissue>
    </source>
</reference>
<keyword evidence="1" id="KW-0479">Metal-binding</keyword>
<protein>
    <submittedName>
        <fullName evidence="4">Uncharacterized protein</fullName>
    </submittedName>
</protein>
<accession>A0A438K2A1</accession>
<dbReference type="Proteomes" id="UP000288805">
    <property type="component" value="Unassembled WGS sequence"/>
</dbReference>
<keyword evidence="3" id="KW-0460">Magnesium</keyword>
<dbReference type="Pfam" id="PF05761">
    <property type="entry name" value="5_nucleotid"/>
    <property type="match status" value="1"/>
</dbReference>
<evidence type="ECO:0000256" key="2">
    <source>
        <dbReference type="ARBA" id="ARBA00022801"/>
    </source>
</evidence>
<evidence type="ECO:0000313" key="4">
    <source>
        <dbReference type="EMBL" id="RVX15308.1"/>
    </source>
</evidence>
<evidence type="ECO:0000256" key="1">
    <source>
        <dbReference type="ARBA" id="ARBA00022723"/>
    </source>
</evidence>
<organism evidence="4 5">
    <name type="scientific">Vitis vinifera</name>
    <name type="common">Grape</name>
    <dbReference type="NCBI Taxonomy" id="29760"/>
    <lineage>
        <taxon>Eukaryota</taxon>
        <taxon>Viridiplantae</taxon>
        <taxon>Streptophyta</taxon>
        <taxon>Embryophyta</taxon>
        <taxon>Tracheophyta</taxon>
        <taxon>Spermatophyta</taxon>
        <taxon>Magnoliopsida</taxon>
        <taxon>eudicotyledons</taxon>
        <taxon>Gunneridae</taxon>
        <taxon>Pentapetalae</taxon>
        <taxon>rosids</taxon>
        <taxon>Vitales</taxon>
        <taxon>Vitaceae</taxon>
        <taxon>Viteae</taxon>
        <taxon>Vitis</taxon>
    </lineage>
</organism>
<dbReference type="GO" id="GO:0046872">
    <property type="term" value="F:metal ion binding"/>
    <property type="evidence" value="ECO:0007669"/>
    <property type="project" value="UniProtKB-KW"/>
</dbReference>
<dbReference type="SUPFAM" id="SSF56784">
    <property type="entry name" value="HAD-like"/>
    <property type="match status" value="1"/>
</dbReference>
<name>A0A438K2A1_VITVI</name>
<gene>
    <name evidence="4" type="ORF">CK203_007931</name>
</gene>
<comment type="caution">
    <text evidence="4">The sequence shown here is derived from an EMBL/GenBank/DDBJ whole genome shotgun (WGS) entry which is preliminary data.</text>
</comment>
<dbReference type="EMBL" id="QGNW01000019">
    <property type="protein sequence ID" value="RVX15308.1"/>
    <property type="molecule type" value="Genomic_DNA"/>
</dbReference>
<evidence type="ECO:0000313" key="5">
    <source>
        <dbReference type="Proteomes" id="UP000288805"/>
    </source>
</evidence>
<dbReference type="GO" id="GO:0016787">
    <property type="term" value="F:hydrolase activity"/>
    <property type="evidence" value="ECO:0007669"/>
    <property type="project" value="UniProtKB-KW"/>
</dbReference>